<proteinExistence type="predicted"/>
<protein>
    <recommendedName>
        <fullName evidence="2">DUF6440 domain-containing protein</fullName>
    </recommendedName>
</protein>
<dbReference type="AlphaFoldDB" id="A0A212KIC7"/>
<dbReference type="Pfam" id="PF20037">
    <property type="entry name" value="DUF6440"/>
    <property type="match status" value="1"/>
</dbReference>
<organism evidence="3">
    <name type="scientific">uncultured Eubacteriales bacterium</name>
    <dbReference type="NCBI Taxonomy" id="172733"/>
    <lineage>
        <taxon>Bacteria</taxon>
        <taxon>Bacillati</taxon>
        <taxon>Bacillota</taxon>
        <taxon>Clostridia</taxon>
        <taxon>Eubacteriales</taxon>
        <taxon>environmental samples</taxon>
    </lineage>
</organism>
<feature type="domain" description="DUF6440" evidence="2">
    <location>
        <begin position="6"/>
        <end position="57"/>
    </location>
</feature>
<keyword evidence="1" id="KW-1133">Transmembrane helix</keyword>
<reference evidence="3" key="1">
    <citation type="submission" date="2016-04" db="EMBL/GenBank/DDBJ databases">
        <authorList>
            <person name="Evans L.H."/>
            <person name="Alamgir A."/>
            <person name="Owens N."/>
            <person name="Weber N.D."/>
            <person name="Virtaneva K."/>
            <person name="Barbian K."/>
            <person name="Babar A."/>
            <person name="Rosenke K."/>
        </authorList>
    </citation>
    <scope>NUCLEOTIDE SEQUENCE</scope>
    <source>
        <strain evidence="3">86</strain>
    </source>
</reference>
<gene>
    <name evidence="3" type="ORF">KL86CLO1_13258</name>
</gene>
<feature type="transmembrane region" description="Helical" evidence="1">
    <location>
        <begin position="15"/>
        <end position="34"/>
    </location>
</feature>
<keyword evidence="1" id="KW-0812">Transmembrane</keyword>
<evidence type="ECO:0000259" key="2">
    <source>
        <dbReference type="Pfam" id="PF20037"/>
    </source>
</evidence>
<dbReference type="EMBL" id="FLUN01000001">
    <property type="protein sequence ID" value="SBW11388.1"/>
    <property type="molecule type" value="Genomic_DNA"/>
</dbReference>
<dbReference type="InterPro" id="IPR045515">
    <property type="entry name" value="DUF6440"/>
</dbReference>
<name>A0A212KIC7_9FIRM</name>
<sequence length="68" mass="7539">MGKQKRFQIVHEESVSMMFAAVVLLDTLTGVLYLQTNYSGAAGGLTPLLGQDGKPVIWEVERLEEDEK</sequence>
<accession>A0A212KIC7</accession>
<evidence type="ECO:0000256" key="1">
    <source>
        <dbReference type="SAM" id="Phobius"/>
    </source>
</evidence>
<evidence type="ECO:0000313" key="3">
    <source>
        <dbReference type="EMBL" id="SBW11388.1"/>
    </source>
</evidence>
<keyword evidence="1" id="KW-0472">Membrane</keyword>